<dbReference type="InterPro" id="IPR036388">
    <property type="entry name" value="WH-like_DNA-bd_sf"/>
</dbReference>
<evidence type="ECO:0000313" key="2">
    <source>
        <dbReference type="EMBL" id="KGN38080.1"/>
    </source>
</evidence>
<dbReference type="AlphaFoldDB" id="A0A0A0JKZ7"/>
<dbReference type="SUPFAM" id="SSF46785">
    <property type="entry name" value="Winged helix' DNA-binding domain"/>
    <property type="match status" value="1"/>
</dbReference>
<dbReference type="PANTHER" id="PTHR33164:SF99">
    <property type="entry name" value="MARR FAMILY REGULATORY PROTEIN"/>
    <property type="match status" value="1"/>
</dbReference>
<evidence type="ECO:0000313" key="3">
    <source>
        <dbReference type="Proteomes" id="UP000030011"/>
    </source>
</evidence>
<evidence type="ECO:0000259" key="1">
    <source>
        <dbReference type="Pfam" id="PF12802"/>
    </source>
</evidence>
<organism evidence="2 3">
    <name type="scientific">Knoellia subterranea KCTC 19937</name>
    <dbReference type="NCBI Taxonomy" id="1385521"/>
    <lineage>
        <taxon>Bacteria</taxon>
        <taxon>Bacillati</taxon>
        <taxon>Actinomycetota</taxon>
        <taxon>Actinomycetes</taxon>
        <taxon>Micrococcales</taxon>
        <taxon>Intrasporangiaceae</taxon>
        <taxon>Knoellia</taxon>
    </lineage>
</organism>
<protein>
    <submittedName>
        <fullName evidence="2">MarR family transcriptional regulator</fullName>
    </submittedName>
</protein>
<dbReference type="STRING" id="1385521.N803_09915"/>
<name>A0A0A0JKZ7_9MICO</name>
<dbReference type="InterPro" id="IPR000835">
    <property type="entry name" value="HTH_MarR-typ"/>
</dbReference>
<comment type="caution">
    <text evidence="2">The sequence shown here is derived from an EMBL/GenBank/DDBJ whole genome shotgun (WGS) entry which is preliminary data.</text>
</comment>
<dbReference type="GO" id="GO:0003700">
    <property type="term" value="F:DNA-binding transcription factor activity"/>
    <property type="evidence" value="ECO:0007669"/>
    <property type="project" value="InterPro"/>
</dbReference>
<keyword evidence="3" id="KW-1185">Reference proteome</keyword>
<dbReference type="InterPro" id="IPR039422">
    <property type="entry name" value="MarR/SlyA-like"/>
</dbReference>
<dbReference type="Gene3D" id="1.10.10.10">
    <property type="entry name" value="Winged helix-like DNA-binding domain superfamily/Winged helix DNA-binding domain"/>
    <property type="match status" value="1"/>
</dbReference>
<reference evidence="2 3" key="1">
    <citation type="submission" date="2013-08" db="EMBL/GenBank/DDBJ databases">
        <title>The genome sequence of Knoellia subterranea.</title>
        <authorList>
            <person name="Zhu W."/>
            <person name="Wang G."/>
        </authorList>
    </citation>
    <scope>NUCLEOTIDE SEQUENCE [LARGE SCALE GENOMIC DNA]</scope>
    <source>
        <strain evidence="2 3">KCTC 19937</strain>
    </source>
</reference>
<feature type="domain" description="HTH marR-type" evidence="1">
    <location>
        <begin position="40"/>
        <end position="84"/>
    </location>
</feature>
<dbReference type="eggNOG" id="COG1846">
    <property type="taxonomic scope" value="Bacteria"/>
</dbReference>
<dbReference type="Pfam" id="PF12802">
    <property type="entry name" value="MarR_2"/>
    <property type="match status" value="1"/>
</dbReference>
<dbReference type="Proteomes" id="UP000030011">
    <property type="component" value="Unassembled WGS sequence"/>
</dbReference>
<accession>A0A0A0JKZ7</accession>
<dbReference type="InterPro" id="IPR011991">
    <property type="entry name" value="ArsR-like_HTH"/>
</dbReference>
<dbReference type="PANTHER" id="PTHR33164">
    <property type="entry name" value="TRANSCRIPTIONAL REGULATOR, MARR FAMILY"/>
    <property type="match status" value="1"/>
</dbReference>
<dbReference type="GO" id="GO:0006950">
    <property type="term" value="P:response to stress"/>
    <property type="evidence" value="ECO:0007669"/>
    <property type="project" value="TreeGrafter"/>
</dbReference>
<sequence length="149" mass="15843">MPLLLLGGFRQLIDEMHRRLAERGHPDLRPAIGFAVQAISHGATTASDLGRATGVSKQAASKTVDQLLSMGYVETVPDERDARRKALRLTARGVDLVTLSGAVLDDLRAEWVAVAGESAVGTLETTLRLLAGREGVRTDTAGWLVAESG</sequence>
<dbReference type="InterPro" id="IPR036390">
    <property type="entry name" value="WH_DNA-bd_sf"/>
</dbReference>
<gene>
    <name evidence="2" type="ORF">N803_09915</name>
</gene>
<proteinExistence type="predicted"/>
<dbReference type="EMBL" id="AVPK01000003">
    <property type="protein sequence ID" value="KGN38080.1"/>
    <property type="molecule type" value="Genomic_DNA"/>
</dbReference>
<dbReference type="CDD" id="cd00090">
    <property type="entry name" value="HTH_ARSR"/>
    <property type="match status" value="1"/>
</dbReference>